<feature type="region of interest" description="Disordered" evidence="1">
    <location>
        <begin position="808"/>
        <end position="829"/>
    </location>
</feature>
<accession>A0A381MY90</accession>
<evidence type="ECO:0008006" key="3">
    <source>
        <dbReference type="Google" id="ProtNLM"/>
    </source>
</evidence>
<dbReference type="EMBL" id="UINC01000009">
    <property type="protein sequence ID" value="SUZ47291.1"/>
    <property type="molecule type" value="Genomic_DNA"/>
</dbReference>
<protein>
    <recommendedName>
        <fullName evidence="3">Beta propeller domain-containing protein</fullName>
    </recommendedName>
</protein>
<feature type="compositionally biased region" description="Low complexity" evidence="1">
    <location>
        <begin position="135"/>
        <end position="147"/>
    </location>
</feature>
<evidence type="ECO:0000313" key="2">
    <source>
        <dbReference type="EMBL" id="SUZ47291.1"/>
    </source>
</evidence>
<evidence type="ECO:0000256" key="1">
    <source>
        <dbReference type="SAM" id="MobiDB-lite"/>
    </source>
</evidence>
<feature type="region of interest" description="Disordered" evidence="1">
    <location>
        <begin position="135"/>
        <end position="162"/>
    </location>
</feature>
<dbReference type="InterPro" id="IPR019198">
    <property type="entry name" value="Beta_propeller_containing"/>
</dbReference>
<organism evidence="2">
    <name type="scientific">marine metagenome</name>
    <dbReference type="NCBI Taxonomy" id="408172"/>
    <lineage>
        <taxon>unclassified sequences</taxon>
        <taxon>metagenomes</taxon>
        <taxon>ecological metagenomes</taxon>
    </lineage>
</organism>
<dbReference type="AlphaFoldDB" id="A0A381MY90"/>
<name>A0A381MY90_9ZZZZ</name>
<dbReference type="Pfam" id="PF09826">
    <property type="entry name" value="Beta_propel"/>
    <property type="match status" value="1"/>
</dbReference>
<sequence>MSNHHTNRLIWGAIAHNSMDNRTTNAMLILVVLLSAGCLGAVEEIIEDIDQTIDALEGDYPQLEMPERTRSSPALHSYDACEALLEDLQRAVYEEMLVSLDQESYWHWVTEPWRTGIWVEDIAFDGGVPVAEMAADDSAASQSGSEAPSSREGEFSGTNNQEAGVDEADFLKTDGYHIYMLNGQLLLIMGVPEFGNLTLESNLTIEGNPTQMMIDGDRLVIASSIYYWSLRDDSELRNVMAEEVTVTSEKGEEDYSYTYMRVQNLVKYTVVDITDRTAPSIERELYIEGDYHTARMVDGTVRSVTHLWTYFDGIRTWVELPSEYWAEDDIDKRMDMWNESMNATILHNEQAIAALTLDDFVPHIYEMSDSELKMHPLTYEQCTEFSASADSAGRGFTTIMTIQMLGDDVSLEVDHITSTWAHVYASQDTLVLAEPANDWWWFWRNSGWDDTTNIHSFDISDANHTTYSASGRVNGTVQDQFSMSEYEGSIRVASTSDLWGRWWLSAELDENGEPIWTGPSNQVTILQDDDEGLLSQVGFIGGIAEGETIWSARFVGERGYLVTFMNIDPLWVLDLSDPTNPYVMGELEVPGVSTYIHPVDESTLLTIGIAGGEDGTGLDWSTTQISLFDVSDPNAPTLSDSIPLTPAYTDENCEEIRSCGWSWSYSEATYEHKAFTYWAPEALLAVPLSTHRYVYDEIEIDGRVYSYSGYQFVSMLKMINVDAENGTLSTHGEIEHSGFYNEDGLSSWWSGTTSIRRSIFMGDYVYAFSAAGATVHRTDDLQLMVELDLPGNEPMSYGYVGEPVAVDAEGDAEVAESSTSEDERDDDDA</sequence>
<proteinExistence type="predicted"/>
<reference evidence="2" key="1">
    <citation type="submission" date="2018-05" db="EMBL/GenBank/DDBJ databases">
        <authorList>
            <person name="Lanie J.A."/>
            <person name="Ng W.-L."/>
            <person name="Kazmierczak K.M."/>
            <person name="Andrzejewski T.M."/>
            <person name="Davidsen T.M."/>
            <person name="Wayne K.J."/>
            <person name="Tettelin H."/>
            <person name="Glass J.I."/>
            <person name="Rusch D."/>
            <person name="Podicherti R."/>
            <person name="Tsui H.-C.T."/>
            <person name="Winkler M.E."/>
        </authorList>
    </citation>
    <scope>NUCLEOTIDE SEQUENCE</scope>
</reference>
<gene>
    <name evidence="2" type="ORF">METZ01_LOCUS145</name>
</gene>